<name>A0ABU1XXG0_9GAMM</name>
<evidence type="ECO:0000313" key="4">
    <source>
        <dbReference type="Proteomes" id="UP001256588"/>
    </source>
</evidence>
<dbReference type="PANTHER" id="PTHR46268:SF15">
    <property type="entry name" value="UNIVERSAL STRESS PROTEIN HP_0031"/>
    <property type="match status" value="1"/>
</dbReference>
<dbReference type="CDD" id="cd00293">
    <property type="entry name" value="USP-like"/>
    <property type="match status" value="2"/>
</dbReference>
<dbReference type="RefSeq" id="WP_310235691.1">
    <property type="nucleotide sequence ID" value="NZ_JAVDWO010000008.1"/>
</dbReference>
<comment type="similarity">
    <text evidence="1">Belongs to the universal stress protein A family.</text>
</comment>
<evidence type="ECO:0000313" key="3">
    <source>
        <dbReference type="EMBL" id="MDR7193457.1"/>
    </source>
</evidence>
<organism evidence="3 4">
    <name type="scientific">Luteimonas terrae</name>
    <dbReference type="NCBI Taxonomy" id="1530191"/>
    <lineage>
        <taxon>Bacteria</taxon>
        <taxon>Pseudomonadati</taxon>
        <taxon>Pseudomonadota</taxon>
        <taxon>Gammaproteobacteria</taxon>
        <taxon>Lysobacterales</taxon>
        <taxon>Lysobacteraceae</taxon>
        <taxon>Luteimonas</taxon>
    </lineage>
</organism>
<proteinExistence type="inferred from homology"/>
<evidence type="ECO:0000259" key="2">
    <source>
        <dbReference type="Pfam" id="PF00582"/>
    </source>
</evidence>
<dbReference type="PANTHER" id="PTHR46268">
    <property type="entry name" value="STRESS RESPONSE PROTEIN NHAX"/>
    <property type="match status" value="1"/>
</dbReference>
<evidence type="ECO:0000256" key="1">
    <source>
        <dbReference type="ARBA" id="ARBA00008791"/>
    </source>
</evidence>
<accession>A0ABU1XXG0</accession>
<dbReference type="EMBL" id="JAVDWO010000008">
    <property type="protein sequence ID" value="MDR7193457.1"/>
    <property type="molecule type" value="Genomic_DNA"/>
</dbReference>
<dbReference type="Proteomes" id="UP001256588">
    <property type="component" value="Unassembled WGS sequence"/>
</dbReference>
<comment type="caution">
    <text evidence="3">The sequence shown here is derived from an EMBL/GenBank/DDBJ whole genome shotgun (WGS) entry which is preliminary data.</text>
</comment>
<keyword evidence="4" id="KW-1185">Reference proteome</keyword>
<sequence length="292" mass="30806">MTDAPLIPTGGRVLAAIDASAHARGVADLAAWAAQRLGVPLDLLHAIERDPASTPPADFSGSLSLGSQEALLAELAAHDEQRGQLAQRHGRALLDQIRAHLRDTAGLEAEPRLRHGALVDALTDVEADVRLFVLGRRGAHADGASGHLGRNLERAVRAVHRPVLVATRAMQPITRFAIAFDGSATARRCLAMVAASPLLRGLDCHLITAGREDAYAAERADAIAELSAAGFQAQTHCVDGDAESVLPAFLDSHAIDLLVMGAYGHSRIRSFIVGSTTTRVLQTSAVPVLLLR</sequence>
<dbReference type="InterPro" id="IPR006016">
    <property type="entry name" value="UspA"/>
</dbReference>
<dbReference type="InterPro" id="IPR006015">
    <property type="entry name" value="Universal_stress_UspA"/>
</dbReference>
<gene>
    <name evidence="3" type="ORF">J2W68_002194</name>
</gene>
<dbReference type="SUPFAM" id="SSF52402">
    <property type="entry name" value="Adenine nucleotide alpha hydrolases-like"/>
    <property type="match status" value="2"/>
</dbReference>
<feature type="domain" description="UspA" evidence="2">
    <location>
        <begin position="12"/>
        <end position="165"/>
    </location>
</feature>
<protein>
    <submittedName>
        <fullName evidence="3">Nucleotide-binding universal stress UspA family protein</fullName>
    </submittedName>
</protein>
<feature type="domain" description="UspA" evidence="2">
    <location>
        <begin position="214"/>
        <end position="292"/>
    </location>
</feature>
<dbReference type="PRINTS" id="PR01438">
    <property type="entry name" value="UNVRSLSTRESS"/>
</dbReference>
<dbReference type="Gene3D" id="3.40.50.12370">
    <property type="match status" value="1"/>
</dbReference>
<reference evidence="3 4" key="1">
    <citation type="submission" date="2023-07" db="EMBL/GenBank/DDBJ databases">
        <title>Sorghum-associated microbial communities from plants grown in Nebraska, USA.</title>
        <authorList>
            <person name="Schachtman D."/>
        </authorList>
    </citation>
    <scope>NUCLEOTIDE SEQUENCE [LARGE SCALE GENOMIC DNA]</scope>
    <source>
        <strain evidence="3 4">4099</strain>
    </source>
</reference>
<dbReference type="Pfam" id="PF00582">
    <property type="entry name" value="Usp"/>
    <property type="match status" value="2"/>
</dbReference>